<organism evidence="2 3">
    <name type="scientific">Cannabis sativa</name>
    <name type="common">Hemp</name>
    <name type="synonym">Marijuana</name>
    <dbReference type="NCBI Taxonomy" id="3483"/>
    <lineage>
        <taxon>Eukaryota</taxon>
        <taxon>Viridiplantae</taxon>
        <taxon>Streptophyta</taxon>
        <taxon>Embryophyta</taxon>
        <taxon>Tracheophyta</taxon>
        <taxon>Spermatophyta</taxon>
        <taxon>Magnoliopsida</taxon>
        <taxon>eudicotyledons</taxon>
        <taxon>Gunneridae</taxon>
        <taxon>Pentapetalae</taxon>
        <taxon>rosids</taxon>
        <taxon>fabids</taxon>
        <taxon>Rosales</taxon>
        <taxon>Cannabaceae</taxon>
        <taxon>Cannabis</taxon>
    </lineage>
</organism>
<gene>
    <name evidence="2" type="ORF">G4B88_026715</name>
</gene>
<keyword evidence="3" id="KW-1185">Reference proteome</keyword>
<comment type="caution">
    <text evidence="2">The sequence shown here is derived from an EMBL/GenBank/DDBJ whole genome shotgun (WGS) entry which is preliminary data.</text>
</comment>
<evidence type="ECO:0000313" key="3">
    <source>
        <dbReference type="Proteomes" id="UP000583929"/>
    </source>
</evidence>
<sequence>MGDHHHHHHHHHLTQESSQSMEDQPLNFSALRLESSPTITTTPHHHHHPCSNCGFFGSGSGSGCITDHSNSASHKRPLPPPSTPTSLLCPTDLNDPQPKPKKLFLEQNDVASPSPPPSAAADDSTPTNPFLLRRCVSDPYHAPPSTDSFRGSGSGIFSNTYSSPQNNVIKTNTNSVTPCSAPLPPRPPPLLRRCVSDPTSSPFKNYSRNSSSNDLDKTPKPKKLGKMWDCWKEMNSKMEELMSEELLEEENDNNNNNAVVAGYEKNDNVMMKNDVVSNEDDVVVEESLSVERKGESLTVRFNCQCGRAYEFLLPGGNCYYKLL</sequence>
<feature type="compositionally biased region" description="Basic residues" evidence="1">
    <location>
        <begin position="1"/>
        <end position="12"/>
    </location>
</feature>
<feature type="region of interest" description="Disordered" evidence="1">
    <location>
        <begin position="67"/>
        <end position="221"/>
    </location>
</feature>
<feature type="compositionally biased region" description="Polar residues" evidence="1">
    <location>
        <begin position="197"/>
        <end position="213"/>
    </location>
</feature>
<protein>
    <submittedName>
        <fullName evidence="2">Uncharacterized protein</fullName>
    </submittedName>
</protein>
<dbReference type="AlphaFoldDB" id="A0A7J6F9E4"/>
<accession>A0A7J6F9E4</accession>
<proteinExistence type="predicted"/>
<feature type="compositionally biased region" description="Pro residues" evidence="1">
    <location>
        <begin position="181"/>
        <end position="190"/>
    </location>
</feature>
<evidence type="ECO:0000256" key="1">
    <source>
        <dbReference type="SAM" id="MobiDB-lite"/>
    </source>
</evidence>
<evidence type="ECO:0000313" key="2">
    <source>
        <dbReference type="EMBL" id="KAF4367208.1"/>
    </source>
</evidence>
<feature type="region of interest" description="Disordered" evidence="1">
    <location>
        <begin position="1"/>
        <end position="23"/>
    </location>
</feature>
<dbReference type="EMBL" id="JAATIQ010000247">
    <property type="protein sequence ID" value="KAF4367208.1"/>
    <property type="molecule type" value="Genomic_DNA"/>
</dbReference>
<feature type="compositionally biased region" description="Polar residues" evidence="1">
    <location>
        <begin position="145"/>
        <end position="178"/>
    </location>
</feature>
<reference evidence="2 3" key="1">
    <citation type="journal article" date="2020" name="bioRxiv">
        <title>Sequence and annotation of 42 cannabis genomes reveals extensive copy number variation in cannabinoid synthesis and pathogen resistance genes.</title>
        <authorList>
            <person name="Mckernan K.J."/>
            <person name="Helbert Y."/>
            <person name="Kane L.T."/>
            <person name="Ebling H."/>
            <person name="Zhang L."/>
            <person name="Liu B."/>
            <person name="Eaton Z."/>
            <person name="Mclaughlin S."/>
            <person name="Kingan S."/>
            <person name="Baybayan P."/>
            <person name="Concepcion G."/>
            <person name="Jordan M."/>
            <person name="Riva A."/>
            <person name="Barbazuk W."/>
            <person name="Harkins T."/>
        </authorList>
    </citation>
    <scope>NUCLEOTIDE SEQUENCE [LARGE SCALE GENOMIC DNA]</scope>
    <source>
        <strain evidence="3">cv. Jamaican Lion 4</strain>
        <tissue evidence="2">Leaf</tissue>
    </source>
</reference>
<dbReference type="Proteomes" id="UP000583929">
    <property type="component" value="Unassembled WGS sequence"/>
</dbReference>
<name>A0A7J6F9E4_CANSA</name>